<reference evidence="2 3" key="1">
    <citation type="submission" date="2020-07" db="EMBL/GenBank/DDBJ databases">
        <title>Sequencing the genomes of 1000 actinobacteria strains.</title>
        <authorList>
            <person name="Klenk H.-P."/>
        </authorList>
    </citation>
    <scope>NUCLEOTIDE SEQUENCE [LARGE SCALE GENOMIC DNA]</scope>
    <source>
        <strain evidence="2 3">DSM 23819</strain>
    </source>
</reference>
<keyword evidence="3" id="KW-1185">Reference proteome</keyword>
<sequence>MPDSPDVERTPDGHYLVIDGRRWRASDPGIPDALRQELVDELMAARRAVRTQGDEARPRVNDAKVALGERGRAWWEQPTEDESAERIAATIRALLRKRDGSSICPSDAARVVGGESWRERLDQVRAVAGEMAARGVVVVTKGEEQVTVKAPGPIRLRRGPGFDARSDQGSPHP</sequence>
<evidence type="ECO:0008006" key="4">
    <source>
        <dbReference type="Google" id="ProtNLM"/>
    </source>
</evidence>
<dbReference type="Gene3D" id="1.10.10.10">
    <property type="entry name" value="Winged helix-like DNA-binding domain superfamily/Winged helix DNA-binding domain"/>
    <property type="match status" value="1"/>
</dbReference>
<dbReference type="InterPro" id="IPR036390">
    <property type="entry name" value="WH_DNA-bd_sf"/>
</dbReference>
<dbReference type="EMBL" id="JACCAA010000001">
    <property type="protein sequence ID" value="NYG57366.1"/>
    <property type="molecule type" value="Genomic_DNA"/>
</dbReference>
<protein>
    <recommendedName>
        <fullName evidence="4">DUF3253 domain-containing protein</fullName>
    </recommendedName>
</protein>
<dbReference type="InterPro" id="IPR021660">
    <property type="entry name" value="DUF3253"/>
</dbReference>
<name>A0A7Y9RVF2_9ACTN</name>
<evidence type="ECO:0000313" key="3">
    <source>
        <dbReference type="Proteomes" id="UP000540656"/>
    </source>
</evidence>
<evidence type="ECO:0000313" key="2">
    <source>
        <dbReference type="EMBL" id="NYG57366.1"/>
    </source>
</evidence>
<dbReference type="SUPFAM" id="SSF46785">
    <property type="entry name" value="Winged helix' DNA-binding domain"/>
    <property type="match status" value="1"/>
</dbReference>
<feature type="region of interest" description="Disordered" evidence="1">
    <location>
        <begin position="149"/>
        <end position="173"/>
    </location>
</feature>
<organism evidence="2 3">
    <name type="scientific">Nocardioides daedukensis</name>
    <dbReference type="NCBI Taxonomy" id="634462"/>
    <lineage>
        <taxon>Bacteria</taxon>
        <taxon>Bacillati</taxon>
        <taxon>Actinomycetota</taxon>
        <taxon>Actinomycetes</taxon>
        <taxon>Propionibacteriales</taxon>
        <taxon>Nocardioidaceae</taxon>
        <taxon>Nocardioides</taxon>
    </lineage>
</organism>
<comment type="caution">
    <text evidence="2">The sequence shown here is derived from an EMBL/GenBank/DDBJ whole genome shotgun (WGS) entry which is preliminary data.</text>
</comment>
<dbReference type="InterPro" id="IPR036388">
    <property type="entry name" value="WH-like_DNA-bd_sf"/>
</dbReference>
<gene>
    <name evidence="2" type="ORF">BJ980_000289</name>
</gene>
<dbReference type="Pfam" id="PF11625">
    <property type="entry name" value="DUF3253"/>
    <property type="match status" value="1"/>
</dbReference>
<dbReference type="AlphaFoldDB" id="A0A7Y9RVF2"/>
<proteinExistence type="predicted"/>
<accession>A0A7Y9RVF2</accession>
<dbReference type="Proteomes" id="UP000540656">
    <property type="component" value="Unassembled WGS sequence"/>
</dbReference>
<dbReference type="RefSeq" id="WP_179500654.1">
    <property type="nucleotide sequence ID" value="NZ_JACCAA010000001.1"/>
</dbReference>
<evidence type="ECO:0000256" key="1">
    <source>
        <dbReference type="SAM" id="MobiDB-lite"/>
    </source>
</evidence>